<organism evidence="1 2">
    <name type="scientific">Nocardioides psychrotolerans</name>
    <dbReference type="NCBI Taxonomy" id="1005945"/>
    <lineage>
        <taxon>Bacteria</taxon>
        <taxon>Bacillati</taxon>
        <taxon>Actinomycetota</taxon>
        <taxon>Actinomycetes</taxon>
        <taxon>Propionibacteriales</taxon>
        <taxon>Nocardioidaceae</taxon>
        <taxon>Nocardioides</taxon>
    </lineage>
</organism>
<proteinExistence type="predicted"/>
<dbReference type="STRING" id="1005945.SAMN05216561_12547"/>
<gene>
    <name evidence="1" type="ORF">SAMN05216561_12547</name>
</gene>
<sequence length="280" mass="30937">MSTTEFTTAEGLRLLLVRLHYSGQGTWKNDAEAAELLAFASNKYGALARKYGLEPQDAAVAAFEAMRTRAVRAAADPWAVITRAVQVTLIYDSRAEGLLCSTHQARRSTVSANHDAERFSDRDSELAAFHPAFQVQPEQDVRDWDEIETHADEEPTNAWMAADQAVQILTELGWPTVAARGCIEYICARLIRTGSREGAFESLRRDHQVEAFLDLDHETWMTVLRAVLGNQQSDFLHTSVGRGVLLLLMMGYLPSEIATDVGLSRAIESTAPTRGGTSRV</sequence>
<name>A0A1I3QJZ4_9ACTN</name>
<protein>
    <submittedName>
        <fullName evidence="1">Uncharacterized protein</fullName>
    </submittedName>
</protein>
<accession>A0A1I3QJZ4</accession>
<dbReference type="Proteomes" id="UP000198649">
    <property type="component" value="Unassembled WGS sequence"/>
</dbReference>
<evidence type="ECO:0000313" key="1">
    <source>
        <dbReference type="EMBL" id="SFJ33611.1"/>
    </source>
</evidence>
<dbReference type="AlphaFoldDB" id="A0A1I3QJZ4"/>
<evidence type="ECO:0000313" key="2">
    <source>
        <dbReference type="Proteomes" id="UP000198649"/>
    </source>
</evidence>
<dbReference type="EMBL" id="FOQG01000025">
    <property type="protein sequence ID" value="SFJ33611.1"/>
    <property type="molecule type" value="Genomic_DNA"/>
</dbReference>
<dbReference type="OrthoDB" id="3239759at2"/>
<reference evidence="1 2" key="1">
    <citation type="submission" date="2016-10" db="EMBL/GenBank/DDBJ databases">
        <authorList>
            <person name="de Groot N.N."/>
        </authorList>
    </citation>
    <scope>NUCLEOTIDE SEQUENCE [LARGE SCALE GENOMIC DNA]</scope>
    <source>
        <strain evidence="1 2">CGMCC 1.11156</strain>
    </source>
</reference>
<dbReference type="RefSeq" id="WP_091117282.1">
    <property type="nucleotide sequence ID" value="NZ_BKAF01000035.1"/>
</dbReference>
<keyword evidence="2" id="KW-1185">Reference proteome</keyword>